<keyword evidence="2" id="KW-1185">Reference proteome</keyword>
<comment type="caution">
    <text evidence="1">The sequence shown here is derived from an EMBL/GenBank/DDBJ whole genome shotgun (WGS) entry which is preliminary data.</text>
</comment>
<dbReference type="OrthoDB" id="7932565at2"/>
<accession>A0A109B8T1</accession>
<evidence type="ECO:0000313" key="2">
    <source>
        <dbReference type="Proteomes" id="UP000059074"/>
    </source>
</evidence>
<dbReference type="RefSeq" id="WP_068465104.1">
    <property type="nucleotide sequence ID" value="NZ_LMTR01000094.1"/>
</dbReference>
<organism evidence="1 2">
    <name type="scientific">Hyphomicrobium sulfonivorans</name>
    <dbReference type="NCBI Taxonomy" id="121290"/>
    <lineage>
        <taxon>Bacteria</taxon>
        <taxon>Pseudomonadati</taxon>
        <taxon>Pseudomonadota</taxon>
        <taxon>Alphaproteobacteria</taxon>
        <taxon>Hyphomicrobiales</taxon>
        <taxon>Hyphomicrobiaceae</taxon>
        <taxon>Hyphomicrobium</taxon>
    </lineage>
</organism>
<evidence type="ECO:0000313" key="1">
    <source>
        <dbReference type="EMBL" id="KWT64179.1"/>
    </source>
</evidence>
<gene>
    <name evidence="1" type="ORF">APY04_3443</name>
</gene>
<name>A0A109B8T1_HYPSL</name>
<dbReference type="EMBL" id="LMTR01000094">
    <property type="protein sequence ID" value="KWT64179.1"/>
    <property type="molecule type" value="Genomic_DNA"/>
</dbReference>
<reference evidence="1 2" key="1">
    <citation type="submission" date="2015-10" db="EMBL/GenBank/DDBJ databases">
        <title>Transcriptomic analysis of a linuron degrading triple-species bacterial consortium.</title>
        <authorList>
            <person name="Albers P."/>
        </authorList>
    </citation>
    <scope>NUCLEOTIDE SEQUENCE [LARGE SCALE GENOMIC DNA]</scope>
    <source>
        <strain evidence="1 2">WDL6</strain>
    </source>
</reference>
<dbReference type="AlphaFoldDB" id="A0A109B8T1"/>
<dbReference type="Proteomes" id="UP000059074">
    <property type="component" value="Unassembled WGS sequence"/>
</dbReference>
<protein>
    <submittedName>
        <fullName evidence="1">Uncharacterized protein</fullName>
    </submittedName>
</protein>
<dbReference type="PATRIC" id="fig|121290.4.peg.1804"/>
<proteinExistence type="predicted"/>
<sequence>MATTFDLSDVPASNAADLAAAMRSLIETGHGLVLLNGATDTDLDAARATLQRRLRADPQQALAAFLRFRHLVAVFGARRLHRMMLQNGYTLMAPSIAIAANMRLNSKRGFNPQRFLLALNEALNGNIVPFGARALLPGDAHPNLAAA</sequence>